<name>A0A9Q3GSD4_9BASI</name>
<evidence type="ECO:0000313" key="1">
    <source>
        <dbReference type="EMBL" id="MBW0477309.1"/>
    </source>
</evidence>
<keyword evidence="2" id="KW-1185">Reference proteome</keyword>
<proteinExistence type="predicted"/>
<gene>
    <name evidence="1" type="ORF">O181_017024</name>
</gene>
<organism evidence="1 2">
    <name type="scientific">Austropuccinia psidii MF-1</name>
    <dbReference type="NCBI Taxonomy" id="1389203"/>
    <lineage>
        <taxon>Eukaryota</taxon>
        <taxon>Fungi</taxon>
        <taxon>Dikarya</taxon>
        <taxon>Basidiomycota</taxon>
        <taxon>Pucciniomycotina</taxon>
        <taxon>Pucciniomycetes</taxon>
        <taxon>Pucciniales</taxon>
        <taxon>Sphaerophragmiaceae</taxon>
        <taxon>Austropuccinia</taxon>
    </lineage>
</organism>
<comment type="caution">
    <text evidence="1">The sequence shown here is derived from an EMBL/GenBank/DDBJ whole genome shotgun (WGS) entry which is preliminary data.</text>
</comment>
<protein>
    <submittedName>
        <fullName evidence="1">Uncharacterized protein</fullName>
    </submittedName>
</protein>
<dbReference type="Proteomes" id="UP000765509">
    <property type="component" value="Unassembled WGS sequence"/>
</dbReference>
<sequence>MNSALLSKIQHNPKEAKEEIINEDTMKGQEDMLDAERLHQRILEMKQKLAELLNKEGKRKYLSFTPQNSPMEEATTIPKLFRQQELPSPS</sequence>
<reference evidence="1" key="1">
    <citation type="submission" date="2021-03" db="EMBL/GenBank/DDBJ databases">
        <title>Draft genome sequence of rust myrtle Austropuccinia psidii MF-1, a brazilian biotype.</title>
        <authorList>
            <person name="Quecine M.C."/>
            <person name="Pachon D.M.R."/>
            <person name="Bonatelli M.L."/>
            <person name="Correr F.H."/>
            <person name="Franceschini L.M."/>
            <person name="Leite T.F."/>
            <person name="Margarido G.R.A."/>
            <person name="Almeida C.A."/>
            <person name="Ferrarezi J.A."/>
            <person name="Labate C.A."/>
        </authorList>
    </citation>
    <scope>NUCLEOTIDE SEQUENCE</scope>
    <source>
        <strain evidence="1">MF-1</strain>
    </source>
</reference>
<evidence type="ECO:0000313" key="2">
    <source>
        <dbReference type="Proteomes" id="UP000765509"/>
    </source>
</evidence>
<accession>A0A9Q3GSD4</accession>
<dbReference type="EMBL" id="AVOT02004764">
    <property type="protein sequence ID" value="MBW0477309.1"/>
    <property type="molecule type" value="Genomic_DNA"/>
</dbReference>
<dbReference type="AlphaFoldDB" id="A0A9Q3GSD4"/>